<dbReference type="RefSeq" id="WP_184461645.1">
    <property type="nucleotide sequence ID" value="NZ_JACHHW010000003.1"/>
</dbReference>
<dbReference type="AlphaFoldDB" id="A0A840R198"/>
<dbReference type="InterPro" id="IPR011006">
    <property type="entry name" value="CheY-like_superfamily"/>
</dbReference>
<accession>A0A840R198</accession>
<proteinExistence type="predicted"/>
<keyword evidence="4" id="KW-0238">DNA-binding</keyword>
<gene>
    <name evidence="4" type="ORF">HNQ57_001152</name>
</gene>
<dbReference type="EMBL" id="JACHHW010000003">
    <property type="protein sequence ID" value="MBB5186889.1"/>
    <property type="molecule type" value="Genomic_DNA"/>
</dbReference>
<dbReference type="SUPFAM" id="SSF52172">
    <property type="entry name" value="CheY-like"/>
    <property type="match status" value="1"/>
</dbReference>
<dbReference type="PROSITE" id="PS50110">
    <property type="entry name" value="RESPONSE_REGULATORY"/>
    <property type="match status" value="1"/>
</dbReference>
<sequence length="142" mass="15715">MQASPIVSARVMIIDDTPSELYRLEIILTSFGFTTICCDKPSDALQILLVKHMDIVICDWQMPSISGLAVCESVSQSPAMGDPYFIMLTGRCDRSDMIEAIDAGADDFICKPAAPDELRARLQAGLRRLDRERALSNHLRLA</sequence>
<evidence type="ECO:0000313" key="5">
    <source>
        <dbReference type="Proteomes" id="UP000536640"/>
    </source>
</evidence>
<evidence type="ECO:0000256" key="2">
    <source>
        <dbReference type="PROSITE-ProRule" id="PRU00169"/>
    </source>
</evidence>
<dbReference type="SMART" id="SM00448">
    <property type="entry name" value="REC"/>
    <property type="match status" value="1"/>
</dbReference>
<evidence type="ECO:0000313" key="4">
    <source>
        <dbReference type="EMBL" id="MBB5186889.1"/>
    </source>
</evidence>
<comment type="caution">
    <text evidence="4">The sequence shown here is derived from an EMBL/GenBank/DDBJ whole genome shotgun (WGS) entry which is preliminary data.</text>
</comment>
<dbReference type="PANTHER" id="PTHR44591:SF3">
    <property type="entry name" value="RESPONSE REGULATORY DOMAIN-CONTAINING PROTEIN"/>
    <property type="match status" value="1"/>
</dbReference>
<evidence type="ECO:0000256" key="1">
    <source>
        <dbReference type="ARBA" id="ARBA00022553"/>
    </source>
</evidence>
<reference evidence="4 5" key="1">
    <citation type="submission" date="2020-08" db="EMBL/GenBank/DDBJ databases">
        <title>Genomic Encyclopedia of Type Strains, Phase IV (KMG-IV): sequencing the most valuable type-strain genomes for metagenomic binning, comparative biology and taxonomic classification.</title>
        <authorList>
            <person name="Goeker M."/>
        </authorList>
    </citation>
    <scope>NUCLEOTIDE SEQUENCE [LARGE SCALE GENOMIC DNA]</scope>
    <source>
        <strain evidence="4 5">DSM 25701</strain>
    </source>
</reference>
<dbReference type="Pfam" id="PF00072">
    <property type="entry name" value="Response_reg"/>
    <property type="match status" value="1"/>
</dbReference>
<keyword evidence="1 2" id="KW-0597">Phosphoprotein</keyword>
<dbReference type="Gene3D" id="3.40.50.2300">
    <property type="match status" value="1"/>
</dbReference>
<feature type="domain" description="Response regulatory" evidence="3">
    <location>
        <begin position="10"/>
        <end position="126"/>
    </location>
</feature>
<dbReference type="GO" id="GO:0003677">
    <property type="term" value="F:DNA binding"/>
    <property type="evidence" value="ECO:0007669"/>
    <property type="project" value="UniProtKB-KW"/>
</dbReference>
<feature type="modified residue" description="4-aspartylphosphate" evidence="2">
    <location>
        <position position="59"/>
    </location>
</feature>
<dbReference type="InterPro" id="IPR050595">
    <property type="entry name" value="Bact_response_regulator"/>
</dbReference>
<dbReference type="Proteomes" id="UP000536640">
    <property type="component" value="Unassembled WGS sequence"/>
</dbReference>
<dbReference type="PANTHER" id="PTHR44591">
    <property type="entry name" value="STRESS RESPONSE REGULATOR PROTEIN 1"/>
    <property type="match status" value="1"/>
</dbReference>
<dbReference type="GO" id="GO:0000160">
    <property type="term" value="P:phosphorelay signal transduction system"/>
    <property type="evidence" value="ECO:0007669"/>
    <property type="project" value="InterPro"/>
</dbReference>
<dbReference type="InterPro" id="IPR001789">
    <property type="entry name" value="Sig_transdc_resp-reg_receiver"/>
</dbReference>
<evidence type="ECO:0000259" key="3">
    <source>
        <dbReference type="PROSITE" id="PS50110"/>
    </source>
</evidence>
<name>A0A840R198_9GAMM</name>
<organism evidence="4 5">
    <name type="scientific">Zhongshania antarctica</name>
    <dbReference type="NCBI Taxonomy" id="641702"/>
    <lineage>
        <taxon>Bacteria</taxon>
        <taxon>Pseudomonadati</taxon>
        <taxon>Pseudomonadota</taxon>
        <taxon>Gammaproteobacteria</taxon>
        <taxon>Cellvibrionales</taxon>
        <taxon>Spongiibacteraceae</taxon>
        <taxon>Zhongshania</taxon>
    </lineage>
</organism>
<protein>
    <submittedName>
        <fullName evidence="4">DNA-binding response OmpR family regulator</fullName>
    </submittedName>
</protein>
<keyword evidence="5" id="KW-1185">Reference proteome</keyword>